<evidence type="ECO:0000256" key="1">
    <source>
        <dbReference type="SAM" id="Phobius"/>
    </source>
</evidence>
<organism evidence="2 3">
    <name type="scientific">Polaribacter aquimarinus</name>
    <dbReference type="NCBI Taxonomy" id="2100726"/>
    <lineage>
        <taxon>Bacteria</taxon>
        <taxon>Pseudomonadati</taxon>
        <taxon>Bacteroidota</taxon>
        <taxon>Flavobacteriia</taxon>
        <taxon>Flavobacteriales</taxon>
        <taxon>Flavobacteriaceae</taxon>
    </lineage>
</organism>
<keyword evidence="3" id="KW-1185">Reference proteome</keyword>
<evidence type="ECO:0000313" key="3">
    <source>
        <dbReference type="Proteomes" id="UP000245670"/>
    </source>
</evidence>
<dbReference type="AlphaFoldDB" id="A0A2U2J9F8"/>
<name>A0A2U2J9F8_9FLAO</name>
<feature type="transmembrane region" description="Helical" evidence="1">
    <location>
        <begin position="12"/>
        <end position="30"/>
    </location>
</feature>
<dbReference type="EMBL" id="QFFG01000004">
    <property type="protein sequence ID" value="PWG04967.1"/>
    <property type="molecule type" value="Genomic_DNA"/>
</dbReference>
<evidence type="ECO:0000313" key="2">
    <source>
        <dbReference type="EMBL" id="PWG04967.1"/>
    </source>
</evidence>
<dbReference type="Proteomes" id="UP000245670">
    <property type="component" value="Unassembled WGS sequence"/>
</dbReference>
<protein>
    <submittedName>
        <fullName evidence="2">Uncharacterized protein</fullName>
    </submittedName>
</protein>
<sequence>MNFIKKLGIANFLMLALCILIILVAEYLFLSGDKLHGIFLGLWAPTLLGVMIYLKLINRERR</sequence>
<keyword evidence="1" id="KW-0472">Membrane</keyword>
<gene>
    <name evidence="2" type="ORF">DIS07_10910</name>
</gene>
<dbReference type="OrthoDB" id="1202835at2"/>
<feature type="transmembrane region" description="Helical" evidence="1">
    <location>
        <begin position="36"/>
        <end position="54"/>
    </location>
</feature>
<proteinExistence type="predicted"/>
<keyword evidence="1" id="KW-1133">Transmembrane helix</keyword>
<accession>A0A2U2J9F8</accession>
<comment type="caution">
    <text evidence="2">The sequence shown here is derived from an EMBL/GenBank/DDBJ whole genome shotgun (WGS) entry which is preliminary data.</text>
</comment>
<keyword evidence="1" id="KW-0812">Transmembrane</keyword>
<reference evidence="2 3" key="1">
    <citation type="submission" date="2018-05" db="EMBL/GenBank/DDBJ databases">
        <title>Polaribacter aquimarinus sp. nov., isolated from sediment in a sediment of sea.</title>
        <authorList>
            <person name="Lu D."/>
        </authorList>
    </citation>
    <scope>NUCLEOTIDE SEQUENCE [LARGE SCALE GENOMIC DNA]</scope>
    <source>
        <strain evidence="2 3">ZY113</strain>
    </source>
</reference>